<comment type="caution">
    <text evidence="8">The sequence shown here is derived from an EMBL/GenBank/DDBJ whole genome shotgun (WGS) entry which is preliminary data.</text>
</comment>
<feature type="domain" description="DUF7884" evidence="7">
    <location>
        <begin position="24"/>
        <end position="78"/>
    </location>
</feature>
<keyword evidence="2" id="KW-0489">Methyltransferase</keyword>
<dbReference type="RefSeq" id="WP_067555080.1">
    <property type="nucleotide sequence ID" value="NZ_LPXN01000100.1"/>
</dbReference>
<dbReference type="CDD" id="cd02440">
    <property type="entry name" value="AdoMet_MTases"/>
    <property type="match status" value="1"/>
</dbReference>
<dbReference type="OrthoDB" id="9782855at2"/>
<evidence type="ECO:0000256" key="5">
    <source>
        <dbReference type="ARBA" id="ARBA00023098"/>
    </source>
</evidence>
<gene>
    <name evidence="8" type="ORF">AUP43_07690</name>
</gene>
<evidence type="ECO:0000256" key="4">
    <source>
        <dbReference type="ARBA" id="ARBA00022691"/>
    </source>
</evidence>
<name>A0A154W6A1_9PROT</name>
<dbReference type="EMBL" id="LPXN01000100">
    <property type="protein sequence ID" value="KZD09076.1"/>
    <property type="molecule type" value="Genomic_DNA"/>
</dbReference>
<protein>
    <submittedName>
        <fullName evidence="8">Cyclopropane-fatty-acyl-phospholipid synthase</fullName>
    </submittedName>
</protein>
<sequence>MLATWLFDRLIKLGDLTIIDATGRSYRFQATESPKVTIRITDPGLHWKVFRNPQLAVGEAYMDGKLVIEEGTLEEFLAIGVSSLRASHSDGMLEVLTRLRSLLASFSDFNPVGYAKRQVAHHYDLDGRLFDLFLDSDRQYSCAYFAKPEDSLEVAQRRKKLHLAAKLLMQPGHAVLDIGSGWGGLGLTLAETDGVTVTGITLSEEQHKVSNQRAEAAGMADRASFHLRDYRHERAKYDRVVSVGMLEHVGKPHYRTFFRRVADLLKDNGVAVIHSVGRFDHPGPVNAWIRKYIFPGSYVPTLSEVTKPIEQSNLFITDIEILRVHYAETLLAWRKNFYRNIDKVREIYDERFCRMWEFYLAACEIGFRSGELMVFQIQLSKQMDAVPLTRDYIAEFEAAHTVAETPKRLHRIS</sequence>
<evidence type="ECO:0000313" key="8">
    <source>
        <dbReference type="EMBL" id="KZD09076.1"/>
    </source>
</evidence>
<keyword evidence="9" id="KW-1185">Reference proteome</keyword>
<keyword evidence="3" id="KW-0808">Transferase</keyword>
<dbReference type="PANTHER" id="PTHR43667">
    <property type="entry name" value="CYCLOPROPANE-FATTY-ACYL-PHOSPHOLIPID SYNTHASE"/>
    <property type="match status" value="1"/>
</dbReference>
<organism evidence="8 9">
    <name type="scientific">Oceanibaculum pacificum</name>
    <dbReference type="NCBI Taxonomy" id="580166"/>
    <lineage>
        <taxon>Bacteria</taxon>
        <taxon>Pseudomonadati</taxon>
        <taxon>Pseudomonadota</taxon>
        <taxon>Alphaproteobacteria</taxon>
        <taxon>Rhodospirillales</taxon>
        <taxon>Oceanibaculaceae</taxon>
        <taxon>Oceanibaculum</taxon>
    </lineage>
</organism>
<dbReference type="PANTHER" id="PTHR43667:SF1">
    <property type="entry name" value="CYCLOPROPANE-FATTY-ACYL-PHOSPHOLIPID SYNTHASE"/>
    <property type="match status" value="1"/>
</dbReference>
<dbReference type="STRING" id="580166.AUP43_07690"/>
<dbReference type="AlphaFoldDB" id="A0A154W6A1"/>
<proteinExistence type="inferred from homology"/>
<reference evidence="8 9" key="1">
    <citation type="submission" date="2015-12" db="EMBL/GenBank/DDBJ databases">
        <title>Genome sequence of Oceanibaculum pacificum MCCC 1A02656.</title>
        <authorList>
            <person name="Lu L."/>
            <person name="Lai Q."/>
            <person name="Shao Z."/>
            <person name="Qian P."/>
        </authorList>
    </citation>
    <scope>NUCLEOTIDE SEQUENCE [LARGE SCALE GENOMIC DNA]</scope>
    <source>
        <strain evidence="8 9">MCCC 1A02656</strain>
    </source>
</reference>
<comment type="similarity">
    <text evidence="1">Belongs to the CFA/CMAS family.</text>
</comment>
<evidence type="ECO:0000256" key="2">
    <source>
        <dbReference type="ARBA" id="ARBA00022603"/>
    </source>
</evidence>
<evidence type="ECO:0000256" key="3">
    <source>
        <dbReference type="ARBA" id="ARBA00022679"/>
    </source>
</evidence>
<dbReference type="InterPro" id="IPR057206">
    <property type="entry name" value="DUF7884"/>
</dbReference>
<dbReference type="GO" id="GO:0008610">
    <property type="term" value="P:lipid biosynthetic process"/>
    <property type="evidence" value="ECO:0007669"/>
    <property type="project" value="InterPro"/>
</dbReference>
<evidence type="ECO:0000256" key="6">
    <source>
        <dbReference type="PIRSR" id="PIRSR003085-1"/>
    </source>
</evidence>
<accession>A0A154W6A1</accession>
<dbReference type="Pfam" id="PF25371">
    <property type="entry name" value="DUF7884"/>
    <property type="match status" value="1"/>
</dbReference>
<dbReference type="Gene3D" id="3.40.50.150">
    <property type="entry name" value="Vaccinia Virus protein VP39"/>
    <property type="match status" value="1"/>
</dbReference>
<dbReference type="InterPro" id="IPR050723">
    <property type="entry name" value="CFA/CMAS"/>
</dbReference>
<keyword evidence="5" id="KW-0443">Lipid metabolism</keyword>
<dbReference type="InterPro" id="IPR029063">
    <property type="entry name" value="SAM-dependent_MTases_sf"/>
</dbReference>
<dbReference type="Proteomes" id="UP000076400">
    <property type="component" value="Unassembled WGS sequence"/>
</dbReference>
<dbReference type="InterPro" id="IPR003333">
    <property type="entry name" value="CMAS"/>
</dbReference>
<dbReference type="Pfam" id="PF02353">
    <property type="entry name" value="CMAS"/>
    <property type="match status" value="1"/>
</dbReference>
<dbReference type="GO" id="GO:0032259">
    <property type="term" value="P:methylation"/>
    <property type="evidence" value="ECO:0007669"/>
    <property type="project" value="UniProtKB-KW"/>
</dbReference>
<dbReference type="SUPFAM" id="SSF53335">
    <property type="entry name" value="S-adenosyl-L-methionine-dependent methyltransferases"/>
    <property type="match status" value="1"/>
</dbReference>
<evidence type="ECO:0000259" key="7">
    <source>
        <dbReference type="Pfam" id="PF25371"/>
    </source>
</evidence>
<evidence type="ECO:0000256" key="1">
    <source>
        <dbReference type="ARBA" id="ARBA00010815"/>
    </source>
</evidence>
<dbReference type="GO" id="GO:0008168">
    <property type="term" value="F:methyltransferase activity"/>
    <property type="evidence" value="ECO:0007669"/>
    <property type="project" value="UniProtKB-KW"/>
</dbReference>
<dbReference type="PIRSF" id="PIRSF003085">
    <property type="entry name" value="CMAS"/>
    <property type="match status" value="1"/>
</dbReference>
<feature type="active site" evidence="6">
    <location>
        <position position="363"/>
    </location>
</feature>
<keyword evidence="4" id="KW-0949">S-adenosyl-L-methionine</keyword>
<evidence type="ECO:0000313" key="9">
    <source>
        <dbReference type="Proteomes" id="UP000076400"/>
    </source>
</evidence>